<evidence type="ECO:0000256" key="2">
    <source>
        <dbReference type="ARBA" id="ARBA00022777"/>
    </source>
</evidence>
<dbReference type="PROSITE" id="PS51545">
    <property type="entry name" value="PIK_HELICAL"/>
    <property type="match status" value="1"/>
</dbReference>
<dbReference type="GO" id="GO:0016303">
    <property type="term" value="F:1-phosphatidylinositol-3-kinase activity"/>
    <property type="evidence" value="ECO:0007669"/>
    <property type="project" value="TreeGrafter"/>
</dbReference>
<dbReference type="GO" id="GO:0035005">
    <property type="term" value="F:1-phosphatidylinositol-4-phosphate 3-kinase activity"/>
    <property type="evidence" value="ECO:0007669"/>
    <property type="project" value="TreeGrafter"/>
</dbReference>
<dbReference type="PROSITE" id="PS00916">
    <property type="entry name" value="PI3_4_KINASE_2"/>
    <property type="match status" value="1"/>
</dbReference>
<evidence type="ECO:0000256" key="1">
    <source>
        <dbReference type="ARBA" id="ARBA00022679"/>
    </source>
</evidence>
<keyword evidence="2" id="KW-0418">Kinase</keyword>
<dbReference type="GO" id="GO:0043491">
    <property type="term" value="P:phosphatidylinositol 3-kinase/protein kinase B signal transduction"/>
    <property type="evidence" value="ECO:0007669"/>
    <property type="project" value="TreeGrafter"/>
</dbReference>
<keyword evidence="1" id="KW-0808">Transferase</keyword>
<dbReference type="SMART" id="SM00145">
    <property type="entry name" value="PI3Ka"/>
    <property type="match status" value="1"/>
</dbReference>
<dbReference type="PANTHER" id="PTHR10048">
    <property type="entry name" value="PHOSPHATIDYLINOSITOL KINASE"/>
    <property type="match status" value="1"/>
</dbReference>
<proteinExistence type="predicted"/>
<dbReference type="InterPro" id="IPR016024">
    <property type="entry name" value="ARM-type_fold"/>
</dbReference>
<dbReference type="GO" id="GO:0048015">
    <property type="term" value="P:phosphatidylinositol-mediated signaling"/>
    <property type="evidence" value="ECO:0007669"/>
    <property type="project" value="TreeGrafter"/>
</dbReference>
<dbReference type="SUPFAM" id="SSF49562">
    <property type="entry name" value="C2 domain (Calcium/lipid-binding domain, CaLB)"/>
    <property type="match status" value="1"/>
</dbReference>
<evidence type="ECO:0000313" key="6">
    <source>
        <dbReference type="EMBL" id="CAE0373000.1"/>
    </source>
</evidence>
<dbReference type="Gene3D" id="1.10.1070.11">
    <property type="entry name" value="Phosphatidylinositol 3-/4-kinase, catalytic domain"/>
    <property type="match status" value="2"/>
</dbReference>
<name>A0A7S3K5M0_9STRA</name>
<organism evidence="6">
    <name type="scientific">Aureoumbra lagunensis</name>
    <dbReference type="NCBI Taxonomy" id="44058"/>
    <lineage>
        <taxon>Eukaryota</taxon>
        <taxon>Sar</taxon>
        <taxon>Stramenopiles</taxon>
        <taxon>Ochrophyta</taxon>
        <taxon>Pelagophyceae</taxon>
        <taxon>Pelagomonadales</taxon>
        <taxon>Aureoumbra</taxon>
    </lineage>
</organism>
<dbReference type="PANTHER" id="PTHR10048:SF14">
    <property type="entry name" value="LD28067P"/>
    <property type="match status" value="1"/>
</dbReference>
<dbReference type="InterPro" id="IPR036940">
    <property type="entry name" value="PI3/4_kinase_cat_sf"/>
</dbReference>
<sequence length="1088" mass="121583">MCRDLEVVVWCEFRDAGGLPYDDEVCAWQPKSSGAVVASGIAKWKPAELLKVPGVWPDCRSAPRSGRLVFIVCTRIGSEECPVAVGGIDLADEHDRLICGDMALRLWPHTNCDRPGLVPAWIANRPNNNASDASVLHLSFVVDDHSCNNTTKLSYVCDDGPSLAEIMAKTDLTSSSIGSILRLSDVAESDGRASRTTLTSAATLSPPSVRSKKQLVESFSENAVCGSRVGLEERELSDSSTVTAAVNRRHTGDGEELLNLSTESDFRRAVEAARQRSVGLVAARVRTLSPPRTKSPVLTPRQIVDMAASKGIFEQMLPNERRALWVEREYAATRWPGLLGRWWLAVPRRRRAALSEARHLAARWVIHFENDDKTIIVSSYCRVALECLDHRHSDRVLRALACRRLDALRDEYFALILPQAVQALKYETRDDTPLFRLLLRKGAQNFQTIGHKLFWLLQSELDDKARTSDLIFDDEQLAAFADTNLDAEDLLARRFSTTSMQSPRPPKRRAFLSDEAFEPNDLDDDDLRSPGSISSPRNKKRILTRFELLRTLLCRAIGPDLAGRLELERDVDEILYNAAKKLKDSKRSTHMTRVTLNAADKLLKKRLDEYLLERGHRLLSFCEQGDSPETAANVAGDSERGFSHWFDPQARCCGLVVSKCRVLSSKKQPVLLVLKRSPGSYIRNGPASGEVCVLYKIGDDLRQDALTLQLVGCMEALWQQTCGLDLLLRPYRCVATGYERGVVELVRDAKTTAEIQLNYGRGPSGAFRDGVVSAYLEHHNQRNNFEQARNSFIRSCAGYCVATHVLGVGDRHADNIMVARDGRLFHVDFGHFLGNFKSKFGIKRERSPFVFTPDMKHVISHSGSFSDNRQGTKIFSGLQQLAKGAGDVMSTTVRPGTPQNIWQGFLSPRWGSRLWESSDKSGGARPPIPPRRGSDPAQQVSAAGALSPRNRRGTADPQIVRDSAFRLQHHHRSDSDLHLLATSHTAPAVQRRLGYVDFENMCCQAYNAVRDRAHAFVALFSLMLPAGMAELEDPDDINYLIDQLALDLSLDQAADKFRQDIKAAHRDIWRRVDNYFHNRKHAPSKRQA</sequence>
<evidence type="ECO:0000259" key="5">
    <source>
        <dbReference type="PROSITE" id="PS51545"/>
    </source>
</evidence>
<dbReference type="InterPro" id="IPR015433">
    <property type="entry name" value="PI3/4_kinase"/>
</dbReference>
<gene>
    <name evidence="6" type="ORF">ALAG00032_LOCUS13785</name>
</gene>
<dbReference type="GO" id="GO:0005886">
    <property type="term" value="C:plasma membrane"/>
    <property type="evidence" value="ECO:0007669"/>
    <property type="project" value="TreeGrafter"/>
</dbReference>
<dbReference type="PROSITE" id="PS50290">
    <property type="entry name" value="PI3_4_KINASE_3"/>
    <property type="match status" value="1"/>
</dbReference>
<feature type="region of interest" description="Disordered" evidence="3">
    <location>
        <begin position="916"/>
        <end position="957"/>
    </location>
</feature>
<evidence type="ECO:0000259" key="4">
    <source>
        <dbReference type="PROSITE" id="PS50290"/>
    </source>
</evidence>
<dbReference type="InterPro" id="IPR000403">
    <property type="entry name" value="PI3/4_kinase_cat_dom"/>
</dbReference>
<evidence type="ECO:0000256" key="3">
    <source>
        <dbReference type="SAM" id="MobiDB-lite"/>
    </source>
</evidence>
<dbReference type="SUPFAM" id="SSF48371">
    <property type="entry name" value="ARM repeat"/>
    <property type="match status" value="1"/>
</dbReference>
<protein>
    <recommendedName>
        <fullName evidence="7">Phosphatidylinositol 3-kinase</fullName>
    </recommendedName>
</protein>
<dbReference type="InterPro" id="IPR011009">
    <property type="entry name" value="Kinase-like_dom_sf"/>
</dbReference>
<feature type="domain" description="PIK helical" evidence="5">
    <location>
        <begin position="290"/>
        <end position="480"/>
    </location>
</feature>
<dbReference type="Pfam" id="PF00454">
    <property type="entry name" value="PI3_PI4_kinase"/>
    <property type="match status" value="1"/>
</dbReference>
<dbReference type="InterPro" id="IPR001263">
    <property type="entry name" value="PI3K_accessory_dom"/>
</dbReference>
<dbReference type="GO" id="GO:0005942">
    <property type="term" value="C:phosphatidylinositol 3-kinase complex"/>
    <property type="evidence" value="ECO:0007669"/>
    <property type="project" value="TreeGrafter"/>
</dbReference>
<dbReference type="EMBL" id="HBIJ01021168">
    <property type="protein sequence ID" value="CAE0373000.1"/>
    <property type="molecule type" value="Transcribed_RNA"/>
</dbReference>
<feature type="domain" description="PI3K/PI4K catalytic" evidence="4">
    <location>
        <begin position="656"/>
        <end position="949"/>
    </location>
</feature>
<dbReference type="InterPro" id="IPR018936">
    <property type="entry name" value="PI3/4_kinase_CS"/>
</dbReference>
<dbReference type="Gene3D" id="1.25.40.70">
    <property type="entry name" value="Phosphatidylinositol 3-kinase, accessory domain (PIK)"/>
    <property type="match status" value="1"/>
</dbReference>
<dbReference type="SUPFAM" id="SSF56112">
    <property type="entry name" value="Protein kinase-like (PK-like)"/>
    <property type="match status" value="2"/>
</dbReference>
<dbReference type="AlphaFoldDB" id="A0A7S3K5M0"/>
<reference evidence="6" key="1">
    <citation type="submission" date="2021-01" db="EMBL/GenBank/DDBJ databases">
        <authorList>
            <person name="Corre E."/>
            <person name="Pelletier E."/>
            <person name="Niang G."/>
            <person name="Scheremetjew M."/>
            <person name="Finn R."/>
            <person name="Kale V."/>
            <person name="Holt S."/>
            <person name="Cochrane G."/>
            <person name="Meng A."/>
            <person name="Brown T."/>
            <person name="Cohen L."/>
        </authorList>
    </citation>
    <scope>NUCLEOTIDE SEQUENCE</scope>
    <source>
        <strain evidence="6">CCMP1510</strain>
    </source>
</reference>
<dbReference type="InterPro" id="IPR035892">
    <property type="entry name" value="C2_domain_sf"/>
</dbReference>
<dbReference type="Gene3D" id="3.30.1010.10">
    <property type="entry name" value="Phosphatidylinositol 3-kinase Catalytic Subunit, Chain A, domain 4"/>
    <property type="match status" value="1"/>
</dbReference>
<accession>A0A7S3K5M0</accession>
<dbReference type="GO" id="GO:0005737">
    <property type="term" value="C:cytoplasm"/>
    <property type="evidence" value="ECO:0007669"/>
    <property type="project" value="TreeGrafter"/>
</dbReference>
<dbReference type="InterPro" id="IPR042236">
    <property type="entry name" value="PI3K_accessory_sf"/>
</dbReference>
<dbReference type="GO" id="GO:0016477">
    <property type="term" value="P:cell migration"/>
    <property type="evidence" value="ECO:0007669"/>
    <property type="project" value="TreeGrafter"/>
</dbReference>
<dbReference type="Pfam" id="PF00613">
    <property type="entry name" value="PI3Ka"/>
    <property type="match status" value="1"/>
</dbReference>
<dbReference type="SMART" id="SM00146">
    <property type="entry name" value="PI3Kc"/>
    <property type="match status" value="1"/>
</dbReference>
<evidence type="ECO:0008006" key="7">
    <source>
        <dbReference type="Google" id="ProtNLM"/>
    </source>
</evidence>